<name>A0A835GJS9_SPOEX</name>
<evidence type="ECO:0000313" key="4">
    <source>
        <dbReference type="Proteomes" id="UP000648187"/>
    </source>
</evidence>
<dbReference type="Gene3D" id="2.40.100.10">
    <property type="entry name" value="Cyclophilin-like"/>
    <property type="match status" value="2"/>
</dbReference>
<dbReference type="Pfam" id="PF00160">
    <property type="entry name" value="Pro_isomerase"/>
    <property type="match status" value="1"/>
</dbReference>
<reference evidence="3" key="1">
    <citation type="submission" date="2020-08" db="EMBL/GenBank/DDBJ databases">
        <title>Spodoptera exigua strain:BAW_Kor-Di-RS1 Genome sequencing and assembly.</title>
        <authorList>
            <person name="Kim J."/>
            <person name="Nam H.Y."/>
            <person name="Kwon M."/>
            <person name="Choi J.H."/>
            <person name="Cho S.R."/>
            <person name="Kim G.-H."/>
        </authorList>
    </citation>
    <scope>NUCLEOTIDE SEQUENCE</scope>
    <source>
        <strain evidence="3">BAW_Kor-Di-RS1</strain>
        <tissue evidence="3">Whole-body</tissue>
    </source>
</reference>
<proteinExistence type="predicted"/>
<dbReference type="PROSITE" id="PS50072">
    <property type="entry name" value="CSA_PPIASE_2"/>
    <property type="match status" value="1"/>
</dbReference>
<dbReference type="AlphaFoldDB" id="A0A835GJS9"/>
<protein>
    <submittedName>
        <fullName evidence="3">Uncharacterized protein</fullName>
    </submittedName>
</protein>
<dbReference type="Pfam" id="PF23326">
    <property type="entry name" value="UBL_UBAC1"/>
    <property type="match status" value="1"/>
</dbReference>
<dbReference type="GO" id="GO:0003755">
    <property type="term" value="F:peptidyl-prolyl cis-trans isomerase activity"/>
    <property type="evidence" value="ECO:0007669"/>
    <property type="project" value="InterPro"/>
</dbReference>
<dbReference type="SMART" id="SM00165">
    <property type="entry name" value="UBA"/>
    <property type="match status" value="1"/>
</dbReference>
<dbReference type="SUPFAM" id="SSF50891">
    <property type="entry name" value="Cyclophilin-like"/>
    <property type="match status" value="2"/>
</dbReference>
<evidence type="ECO:0000259" key="2">
    <source>
        <dbReference type="PROSITE" id="PS50072"/>
    </source>
</evidence>
<dbReference type="Proteomes" id="UP000648187">
    <property type="component" value="Unassembled WGS sequence"/>
</dbReference>
<feature type="domain" description="PPIase cyclophilin-type" evidence="2">
    <location>
        <begin position="605"/>
        <end position="714"/>
    </location>
</feature>
<dbReference type="EMBL" id="JACKWZ010000063">
    <property type="protein sequence ID" value="KAF9417946.1"/>
    <property type="molecule type" value="Genomic_DNA"/>
</dbReference>
<sequence length="779" mass="88408">MCDAILKANTIEGGSRTSPPPETINSDICKKNTKKYVHKYAYVKARVDSSPPRYNAVAKLRNLQNWRLRHDRLRLENIYLVILIKKMYLQGGRVDSHWKNEPVRFMQFYQSRVDFLKKTRRQNLSLHKRILNADPKIVPTAELNRDWARNRRKIVDQAARPFVLFPPIIQEEIEDPAFVAPPNVKRPRVYITLGIKDGAVIGEIYVELFTDTCPKTCNLFLELLDGDAHGYGYINTCFYSPEGQTFTAYFSEDTLIEEVKNRAIDFFYPTGETGAGRFKIVRVFDTTTLHDFLTLAQESVMMQEELLLVERRLPEAGTLWDLGTVRAPQHGTIAAATASLPTPTNAMRQPNLQSLLSTNELSHELRKILISLIEAGARLAASGRNYEMTLAQLTAALEEPRRAQPAVIQVITPEEIAARLNLNDDMQNVLEDPPQANKADGNDMYRRAEHLQRFLEKFREWRNKIAEPPNPEAIAALKDLGFSHEESDKALRNTGCNVPAAASYLIGERGSSIFELVNGLPDGLILQTLLKQPHIQRGLLNTRMLIAFIAMVGQTGSASLWLNSPHGSPLLSQISRTYHSEKYCLAVNQFSEERRENANRPSTKVPKLYWSGGDVIYNNGCGCYAQRGRTVPIGAENYHYPHSMAGLLSMRVTVDDEMCGMFNITYKPLPQLDLRNVVFGRVVRPSSTYTIISKLGNALNSRPIVEIISSRRKESGRWIHGQPNTRITNKAQAGYGEARWQSVHEKYWNRLSIPPPSPHPPLKDVKTHKTQWLQYLRRN</sequence>
<dbReference type="GO" id="GO:0000151">
    <property type="term" value="C:ubiquitin ligase complex"/>
    <property type="evidence" value="ECO:0007669"/>
    <property type="project" value="TreeGrafter"/>
</dbReference>
<dbReference type="PANTHER" id="PTHR46738:SF1">
    <property type="entry name" value="UBIQUITIN-ASSOCIATED DOMAIN-CONTAINING PROTEIN 1"/>
    <property type="match status" value="1"/>
</dbReference>
<dbReference type="PROSITE" id="PS50030">
    <property type="entry name" value="UBA"/>
    <property type="match status" value="1"/>
</dbReference>
<comment type="caution">
    <text evidence="3">The sequence shown here is derived from an EMBL/GenBank/DDBJ whole genome shotgun (WGS) entry which is preliminary data.</text>
</comment>
<gene>
    <name evidence="3" type="ORF">HW555_005091</name>
</gene>
<dbReference type="SUPFAM" id="SSF46934">
    <property type="entry name" value="UBA-like"/>
    <property type="match status" value="1"/>
</dbReference>
<evidence type="ECO:0000259" key="1">
    <source>
        <dbReference type="PROSITE" id="PS50030"/>
    </source>
</evidence>
<keyword evidence="4" id="KW-1185">Reference proteome</keyword>
<dbReference type="InterPro" id="IPR029000">
    <property type="entry name" value="Cyclophilin-like_dom_sf"/>
</dbReference>
<dbReference type="InterPro" id="IPR009060">
    <property type="entry name" value="UBA-like_sf"/>
</dbReference>
<dbReference type="InterPro" id="IPR052476">
    <property type="entry name" value="UBAC1"/>
</dbReference>
<dbReference type="PANTHER" id="PTHR46738">
    <property type="entry name" value="UBIQUITIN-ASSOCIATED DOMAIN-CONTAINING PROTEIN 1"/>
    <property type="match status" value="1"/>
</dbReference>
<dbReference type="Gene3D" id="1.10.8.10">
    <property type="entry name" value="DNA helicase RuvA subunit, C-terminal domain"/>
    <property type="match status" value="1"/>
</dbReference>
<dbReference type="InterPro" id="IPR015940">
    <property type="entry name" value="UBA"/>
</dbReference>
<feature type="domain" description="UBA" evidence="1">
    <location>
        <begin position="468"/>
        <end position="508"/>
    </location>
</feature>
<dbReference type="InterPro" id="IPR002130">
    <property type="entry name" value="Cyclophilin-type_PPIase_dom"/>
</dbReference>
<organism evidence="3 4">
    <name type="scientific">Spodoptera exigua</name>
    <name type="common">Beet armyworm</name>
    <name type="synonym">Noctua fulgens</name>
    <dbReference type="NCBI Taxonomy" id="7107"/>
    <lineage>
        <taxon>Eukaryota</taxon>
        <taxon>Metazoa</taxon>
        <taxon>Ecdysozoa</taxon>
        <taxon>Arthropoda</taxon>
        <taxon>Hexapoda</taxon>
        <taxon>Insecta</taxon>
        <taxon>Pterygota</taxon>
        <taxon>Neoptera</taxon>
        <taxon>Endopterygota</taxon>
        <taxon>Lepidoptera</taxon>
        <taxon>Glossata</taxon>
        <taxon>Ditrysia</taxon>
        <taxon>Noctuoidea</taxon>
        <taxon>Noctuidae</taxon>
        <taxon>Amphipyrinae</taxon>
        <taxon>Spodoptera</taxon>
    </lineage>
</organism>
<evidence type="ECO:0000313" key="3">
    <source>
        <dbReference type="EMBL" id="KAF9417946.1"/>
    </source>
</evidence>
<accession>A0A835GJS9</accession>
<dbReference type="InterPro" id="IPR057650">
    <property type="entry name" value="UBL_UBAC1"/>
</dbReference>